<dbReference type="EMBL" id="AWWV01010591">
    <property type="protein sequence ID" value="OMO78242.1"/>
    <property type="molecule type" value="Genomic_DNA"/>
</dbReference>
<evidence type="ECO:0000256" key="1">
    <source>
        <dbReference type="SAM" id="MobiDB-lite"/>
    </source>
</evidence>
<sequence length="77" mass="8798">MKSLFQDHAAKDMRVSILVDMGYPVKDALEAVEKCGLQAEITELQDYIYASRMEKEHDDQFQEPSDKDGIFADICPE</sequence>
<keyword evidence="3" id="KW-1185">Reference proteome</keyword>
<evidence type="ECO:0008006" key="4">
    <source>
        <dbReference type="Google" id="ProtNLM"/>
    </source>
</evidence>
<dbReference type="Proteomes" id="UP000188268">
    <property type="component" value="Unassembled WGS sequence"/>
</dbReference>
<dbReference type="Gramene" id="OMO78242">
    <property type="protein sequence ID" value="OMO78242"/>
    <property type="gene ID" value="CCACVL1_14535"/>
</dbReference>
<evidence type="ECO:0000313" key="2">
    <source>
        <dbReference type="EMBL" id="OMO78242.1"/>
    </source>
</evidence>
<protein>
    <recommendedName>
        <fullName evidence="4">UBA domain-containing protein</fullName>
    </recommendedName>
</protein>
<feature type="region of interest" description="Disordered" evidence="1">
    <location>
        <begin position="57"/>
        <end position="77"/>
    </location>
</feature>
<accession>A0A1R3I6L2</accession>
<evidence type="ECO:0000313" key="3">
    <source>
        <dbReference type="Proteomes" id="UP000188268"/>
    </source>
</evidence>
<proteinExistence type="predicted"/>
<dbReference type="AlphaFoldDB" id="A0A1R3I6L2"/>
<organism evidence="2 3">
    <name type="scientific">Corchorus capsularis</name>
    <name type="common">Jute</name>
    <dbReference type="NCBI Taxonomy" id="210143"/>
    <lineage>
        <taxon>Eukaryota</taxon>
        <taxon>Viridiplantae</taxon>
        <taxon>Streptophyta</taxon>
        <taxon>Embryophyta</taxon>
        <taxon>Tracheophyta</taxon>
        <taxon>Spermatophyta</taxon>
        <taxon>Magnoliopsida</taxon>
        <taxon>eudicotyledons</taxon>
        <taxon>Gunneridae</taxon>
        <taxon>Pentapetalae</taxon>
        <taxon>rosids</taxon>
        <taxon>malvids</taxon>
        <taxon>Malvales</taxon>
        <taxon>Malvaceae</taxon>
        <taxon>Grewioideae</taxon>
        <taxon>Apeibeae</taxon>
        <taxon>Corchorus</taxon>
    </lineage>
</organism>
<name>A0A1R3I6L2_COCAP</name>
<feature type="compositionally biased region" description="Basic and acidic residues" evidence="1">
    <location>
        <begin position="57"/>
        <end position="70"/>
    </location>
</feature>
<gene>
    <name evidence="2" type="ORF">CCACVL1_14535</name>
</gene>
<reference evidence="2 3" key="1">
    <citation type="submission" date="2013-09" db="EMBL/GenBank/DDBJ databases">
        <title>Corchorus capsularis genome sequencing.</title>
        <authorList>
            <person name="Alam M."/>
            <person name="Haque M.S."/>
            <person name="Islam M.S."/>
            <person name="Emdad E.M."/>
            <person name="Islam M.M."/>
            <person name="Ahmed B."/>
            <person name="Halim A."/>
            <person name="Hossen Q.M.M."/>
            <person name="Hossain M.Z."/>
            <person name="Ahmed R."/>
            <person name="Khan M.M."/>
            <person name="Islam R."/>
            <person name="Rashid M.M."/>
            <person name="Khan S.A."/>
            <person name="Rahman M.S."/>
            <person name="Alam M."/>
        </authorList>
    </citation>
    <scope>NUCLEOTIDE SEQUENCE [LARGE SCALE GENOMIC DNA]</scope>
    <source>
        <strain evidence="3">cv. CVL-1</strain>
        <tissue evidence="2">Whole seedling</tissue>
    </source>
</reference>
<comment type="caution">
    <text evidence="2">The sequence shown here is derived from an EMBL/GenBank/DDBJ whole genome shotgun (WGS) entry which is preliminary data.</text>
</comment>
<dbReference type="OrthoDB" id="1751641at2759"/>
<feature type="non-terminal residue" evidence="2">
    <location>
        <position position="77"/>
    </location>
</feature>